<dbReference type="InterPro" id="IPR050708">
    <property type="entry name" value="T6SS_VgrG/RHS"/>
</dbReference>
<feature type="compositionally biased region" description="Polar residues" evidence="1">
    <location>
        <begin position="65"/>
        <end position="76"/>
    </location>
</feature>
<evidence type="ECO:0000313" key="2">
    <source>
        <dbReference type="EMBL" id="MEQ1409767.1"/>
    </source>
</evidence>
<reference evidence="2 3" key="1">
    <citation type="submission" date="2024-05" db="EMBL/GenBank/DDBJ databases">
        <title>Neorhizobium sp. Rsf11, a plant growth promoting and heavy metal resistant PAH-degrader.</title>
        <authorList>
            <person name="Golubev S.N."/>
            <person name="Muratova A.Y."/>
            <person name="Markelova M.I."/>
        </authorList>
    </citation>
    <scope>NUCLEOTIDE SEQUENCE [LARGE SCALE GENOMIC DNA]</scope>
    <source>
        <strain evidence="2 3">Rsf11</strain>
    </source>
</reference>
<dbReference type="InterPro" id="IPR022385">
    <property type="entry name" value="Rhs_assc_core"/>
</dbReference>
<dbReference type="Gene3D" id="2.180.10.10">
    <property type="entry name" value="RHS repeat-associated core"/>
    <property type="match status" value="1"/>
</dbReference>
<feature type="region of interest" description="Disordered" evidence="1">
    <location>
        <begin position="62"/>
        <end position="107"/>
    </location>
</feature>
<protein>
    <submittedName>
        <fullName evidence="2">RHS repeat-associated core domain-containing protein</fullName>
    </submittedName>
</protein>
<evidence type="ECO:0000313" key="3">
    <source>
        <dbReference type="Proteomes" id="UP001496627"/>
    </source>
</evidence>
<feature type="non-terminal residue" evidence="2">
    <location>
        <position position="1"/>
    </location>
</feature>
<evidence type="ECO:0000256" key="1">
    <source>
        <dbReference type="SAM" id="MobiDB-lite"/>
    </source>
</evidence>
<dbReference type="PANTHER" id="PTHR32305:SF15">
    <property type="entry name" value="PROTEIN RHSA-RELATED"/>
    <property type="match status" value="1"/>
</dbReference>
<dbReference type="EMBL" id="JBEAAL010000058">
    <property type="protein sequence ID" value="MEQ1409767.1"/>
    <property type="molecule type" value="Genomic_DNA"/>
</dbReference>
<dbReference type="PANTHER" id="PTHR32305">
    <property type="match status" value="1"/>
</dbReference>
<proteinExistence type="predicted"/>
<organism evidence="2 3">
    <name type="scientific">Neorhizobium phenanthreniclasticum</name>
    <dbReference type="NCBI Taxonomy" id="3157917"/>
    <lineage>
        <taxon>Bacteria</taxon>
        <taxon>Pseudomonadati</taxon>
        <taxon>Pseudomonadota</taxon>
        <taxon>Alphaproteobacteria</taxon>
        <taxon>Hyphomicrobiales</taxon>
        <taxon>Rhizobiaceae</taxon>
        <taxon>Rhizobium/Agrobacterium group</taxon>
        <taxon>Neorhizobium</taxon>
    </lineage>
</organism>
<comment type="caution">
    <text evidence="2">The sequence shown here is derived from an EMBL/GenBank/DDBJ whole genome shotgun (WGS) entry which is preliminary data.</text>
</comment>
<gene>
    <name evidence="2" type="ORF">ABK249_33230</name>
</gene>
<sequence length="288" mass="30576">YGQPTNTAMQTRKGYIGERFDAETGLMYLNARYYDPAFGRFISPDDWDPTIDGVGTNRYAYAQNDPVNNSDPNGHSISPDISKLDSEGTGGDSGSDNEQTEPQTQASKDITEAAKDLQPNQRDKKEEDADQALMGYARVDEHGSGMVGLSGADAIDASTRSSGGVHQQIGHSPTVIDPILLDGRGGRSGIEGHGLINTNSGSGSNSSVADRIARDGNISIELAQQVTGISRHGINQVINRGVGPSAILDALRNPLKIVPRSNGTTQYRGADATVVINPEGNIVTVWPQ</sequence>
<dbReference type="Proteomes" id="UP001496627">
    <property type="component" value="Unassembled WGS sequence"/>
</dbReference>
<dbReference type="RefSeq" id="WP_348864883.1">
    <property type="nucleotide sequence ID" value="NZ_JBEAAL010000058.1"/>
</dbReference>
<keyword evidence="3" id="KW-1185">Reference proteome</keyword>
<name>A0ABV0MD69_9HYPH</name>
<dbReference type="NCBIfam" id="TIGR03696">
    <property type="entry name" value="Rhs_assc_core"/>
    <property type="match status" value="1"/>
</dbReference>
<accession>A0ABV0MD69</accession>